<keyword evidence="1" id="KW-0812">Transmembrane</keyword>
<sequence length="48" mass="5964">MYFSMPYGIFILVLFIMCSFYLFFVYLFFLYFVVVLILKSKRKIEEIK</sequence>
<proteinExistence type="predicted"/>
<name>W5SRZ5_9SPIR</name>
<keyword evidence="2" id="KW-0614">Plasmid</keyword>
<accession>W5SRZ5</accession>
<feature type="transmembrane region" description="Helical" evidence="1">
    <location>
        <begin position="6"/>
        <end position="38"/>
    </location>
</feature>
<gene>
    <name evidence="2" type="ORF">BCD_1760</name>
</gene>
<dbReference type="AlphaFoldDB" id="W5SRZ5"/>
<geneLocation type="plasmid" evidence="2">
    <name>unnamed</name>
</geneLocation>
<dbReference type="HOGENOM" id="CLU_3150113_0_0_12"/>
<keyword evidence="1" id="KW-1133">Transmembrane helix</keyword>
<reference evidence="2" key="1">
    <citation type="submission" date="2013-02" db="EMBL/GenBank/DDBJ databases">
        <title>Comparative genomics of Borrelia species.</title>
        <authorList>
            <person name="Schwan T.G."/>
            <person name="Raffel S.J."/>
            <person name="Porcella S.F."/>
        </authorList>
    </citation>
    <scope>NUCLEOTIDE SEQUENCE</scope>
    <source>
        <strain evidence="2">DOU</strain>
        <plasmid evidence="2">unnamed</plasmid>
    </source>
</reference>
<evidence type="ECO:0000313" key="2">
    <source>
        <dbReference type="EMBL" id="AHH07826.1"/>
    </source>
</evidence>
<evidence type="ECO:0000256" key="1">
    <source>
        <dbReference type="SAM" id="Phobius"/>
    </source>
</evidence>
<protein>
    <submittedName>
        <fullName evidence="2">Uncharacterized protein</fullName>
    </submittedName>
</protein>
<keyword evidence="1" id="KW-0472">Membrane</keyword>
<organism evidence="2">
    <name type="scientific">Borrelia crocidurae DOU</name>
    <dbReference type="NCBI Taxonomy" id="1293575"/>
    <lineage>
        <taxon>Bacteria</taxon>
        <taxon>Pseudomonadati</taxon>
        <taxon>Spirochaetota</taxon>
        <taxon>Spirochaetia</taxon>
        <taxon>Spirochaetales</taxon>
        <taxon>Borreliaceae</taxon>
        <taxon>Borrelia</taxon>
    </lineage>
</organism>
<dbReference type="EMBL" id="CP004338">
    <property type="protein sequence ID" value="AHH07826.1"/>
    <property type="molecule type" value="Genomic_DNA"/>
</dbReference>